<dbReference type="EMBL" id="BOVJ01000195">
    <property type="protein sequence ID" value="GIQ66596.1"/>
    <property type="molecule type" value="Genomic_DNA"/>
</dbReference>
<keyword evidence="5" id="KW-0175">Coiled coil</keyword>
<evidence type="ECO:0000256" key="3">
    <source>
        <dbReference type="ARBA" id="ARBA00023002"/>
    </source>
</evidence>
<evidence type="ECO:0000256" key="4">
    <source>
        <dbReference type="ARBA" id="ARBA00023033"/>
    </source>
</evidence>
<evidence type="ECO:0000256" key="5">
    <source>
        <dbReference type="SAM" id="Coils"/>
    </source>
</evidence>
<feature type="domain" description="Luciferase-like" evidence="6">
    <location>
        <begin position="2"/>
        <end position="74"/>
    </location>
</feature>
<proteinExistence type="predicted"/>
<protein>
    <recommendedName>
        <fullName evidence="6">Luciferase-like domain-containing protein</fullName>
    </recommendedName>
</protein>
<keyword evidence="1" id="KW-0285">Flavoprotein</keyword>
<name>A0ABQ4NEF5_9BACL</name>
<keyword evidence="4" id="KW-0503">Monooxygenase</keyword>
<organism evidence="7 8">
    <name type="scientific">Paenibacillus cisolokensis</name>
    <dbReference type="NCBI Taxonomy" id="1658519"/>
    <lineage>
        <taxon>Bacteria</taxon>
        <taxon>Bacillati</taxon>
        <taxon>Bacillota</taxon>
        <taxon>Bacilli</taxon>
        <taxon>Bacillales</taxon>
        <taxon>Paenibacillaceae</taxon>
        <taxon>Paenibacillus</taxon>
    </lineage>
</organism>
<evidence type="ECO:0000313" key="7">
    <source>
        <dbReference type="EMBL" id="GIQ66596.1"/>
    </source>
</evidence>
<dbReference type="PANTHER" id="PTHR30011">
    <property type="entry name" value="ALKANESULFONATE MONOOXYGENASE-RELATED"/>
    <property type="match status" value="1"/>
</dbReference>
<evidence type="ECO:0000256" key="1">
    <source>
        <dbReference type="ARBA" id="ARBA00022630"/>
    </source>
</evidence>
<reference evidence="7 8" key="1">
    <citation type="submission" date="2021-04" db="EMBL/GenBank/DDBJ databases">
        <title>Draft genome sequence of Paenibacillus cisolokensis, LC2-13A.</title>
        <authorList>
            <person name="Uke A."/>
            <person name="Chhe C."/>
            <person name="Baramee S."/>
            <person name="Kosugi A."/>
        </authorList>
    </citation>
    <scope>NUCLEOTIDE SEQUENCE [LARGE SCALE GENOMIC DNA]</scope>
    <source>
        <strain evidence="7 8">LC2-13A</strain>
    </source>
</reference>
<gene>
    <name evidence="7" type="ORF">PACILC2_51640</name>
</gene>
<keyword evidence="2" id="KW-0288">FMN</keyword>
<dbReference type="Gene3D" id="3.20.20.30">
    <property type="entry name" value="Luciferase-like domain"/>
    <property type="match status" value="1"/>
</dbReference>
<sequence length="77" mass="8523">MQAGSSEAGKELAARTAEVVFTACQSLQHAQAFYEDLKGRLAKYNRERDDVKIMPGVYITVGRTEEEARKSAKSLTN</sequence>
<evidence type="ECO:0000256" key="2">
    <source>
        <dbReference type="ARBA" id="ARBA00022643"/>
    </source>
</evidence>
<dbReference type="PANTHER" id="PTHR30011:SF16">
    <property type="entry name" value="C2H2 FINGER DOMAIN TRANSCRIPTION FACTOR (EUROFUNG)-RELATED"/>
    <property type="match status" value="1"/>
</dbReference>
<evidence type="ECO:0000313" key="8">
    <source>
        <dbReference type="Proteomes" id="UP000680304"/>
    </source>
</evidence>
<accession>A0ABQ4NEF5</accession>
<dbReference type="InterPro" id="IPR011251">
    <property type="entry name" value="Luciferase-like_dom"/>
</dbReference>
<dbReference type="SUPFAM" id="SSF51679">
    <property type="entry name" value="Bacterial luciferase-like"/>
    <property type="match status" value="1"/>
</dbReference>
<feature type="coiled-coil region" evidence="5">
    <location>
        <begin position="27"/>
        <end position="54"/>
    </location>
</feature>
<dbReference type="InterPro" id="IPR036661">
    <property type="entry name" value="Luciferase-like_sf"/>
</dbReference>
<evidence type="ECO:0000259" key="6">
    <source>
        <dbReference type="Pfam" id="PF00296"/>
    </source>
</evidence>
<keyword evidence="8" id="KW-1185">Reference proteome</keyword>
<dbReference type="Pfam" id="PF00296">
    <property type="entry name" value="Bac_luciferase"/>
    <property type="match status" value="1"/>
</dbReference>
<dbReference type="RefSeq" id="WP_307860690.1">
    <property type="nucleotide sequence ID" value="NZ_BOVJ01000195.1"/>
</dbReference>
<keyword evidence="3" id="KW-0560">Oxidoreductase</keyword>
<dbReference type="InterPro" id="IPR051260">
    <property type="entry name" value="Diverse_substr_monoxygenases"/>
</dbReference>
<dbReference type="Proteomes" id="UP000680304">
    <property type="component" value="Unassembled WGS sequence"/>
</dbReference>
<comment type="caution">
    <text evidence="7">The sequence shown here is derived from an EMBL/GenBank/DDBJ whole genome shotgun (WGS) entry which is preliminary data.</text>
</comment>